<protein>
    <submittedName>
        <fullName evidence="2">Uncharacterized protein</fullName>
    </submittedName>
</protein>
<accession>A0A1D1ZWX5</accession>
<dbReference type="EMBL" id="GDKF01007439">
    <property type="protein sequence ID" value="JAT71183.1"/>
    <property type="molecule type" value="Transcribed_RNA"/>
</dbReference>
<dbReference type="AlphaFoldDB" id="A0A1D1ZWX5"/>
<reference evidence="2" key="1">
    <citation type="submission" date="2015-08" db="EMBL/GenBank/DDBJ databases">
        <authorList>
            <person name="Babu N.S."/>
            <person name="Beckwith C.J."/>
            <person name="Beseler K.G."/>
            <person name="Brison A."/>
            <person name="Carone J.V."/>
            <person name="Caskin T.P."/>
            <person name="Diamond M."/>
            <person name="Durham M.E."/>
            <person name="Foxe J.M."/>
            <person name="Go M."/>
            <person name="Henderson B.A."/>
            <person name="Jones I.B."/>
            <person name="McGettigan J.A."/>
            <person name="Micheletti S.J."/>
            <person name="Nasrallah M.E."/>
            <person name="Ortiz D."/>
            <person name="Piller C.R."/>
            <person name="Privatt S.R."/>
            <person name="Schneider S.L."/>
            <person name="Sharp S."/>
            <person name="Smith T.C."/>
            <person name="Stanton J.D."/>
            <person name="Ullery H.E."/>
            <person name="Wilson R.J."/>
            <person name="Serrano M.G."/>
            <person name="Buck G."/>
            <person name="Lee V."/>
            <person name="Wang Y."/>
            <person name="Carvalho R."/>
            <person name="Voegtly L."/>
            <person name="Shi R."/>
            <person name="Duckworth R."/>
            <person name="Johnson A."/>
            <person name="Loviza R."/>
            <person name="Walstead R."/>
            <person name="Shah Z."/>
            <person name="Kiflezghi M."/>
            <person name="Wade K."/>
            <person name="Ball S.L."/>
            <person name="Bradley K.W."/>
            <person name="Asai D.J."/>
            <person name="Bowman C.A."/>
            <person name="Russell D.A."/>
            <person name="Pope W.H."/>
            <person name="Jacobs-Sera D."/>
            <person name="Hendrix R.W."/>
            <person name="Hatfull G.F."/>
        </authorList>
    </citation>
    <scope>NUCLEOTIDE SEQUENCE</scope>
</reference>
<feature type="compositionally biased region" description="Low complexity" evidence="1">
    <location>
        <begin position="216"/>
        <end position="227"/>
    </location>
</feature>
<sequence length="227" mass="24669">MLSGLRGMESALTRAFEEYQADPSLSIVVQIDDLKEKEGCALAAALLNNMESVRQEAVDWYVRHKQVPITHPVWLRLGLGDRSPSSIPPDLVHTKLLKSRPGSLVVFDGTVMALQTLTDLTYARTMLCPCCKRETVLGFKEQAPECCPGHLLLEDASLRVTIPVRWTWAGQEMGSSTCDPPDECLRGALPRTPVSPSHMPGAHRLGPPCPRGRGRLGPAARQGGAPG</sequence>
<proteinExistence type="predicted"/>
<gene>
    <name evidence="2" type="ORF">g.22173</name>
</gene>
<evidence type="ECO:0000313" key="2">
    <source>
        <dbReference type="EMBL" id="JAT71183.1"/>
    </source>
</evidence>
<name>A0A1D1ZWX5_AUXPR</name>
<feature type="region of interest" description="Disordered" evidence="1">
    <location>
        <begin position="191"/>
        <end position="227"/>
    </location>
</feature>
<evidence type="ECO:0000256" key="1">
    <source>
        <dbReference type="SAM" id="MobiDB-lite"/>
    </source>
</evidence>
<organism evidence="2">
    <name type="scientific">Auxenochlorella protothecoides</name>
    <name type="common">Green microalga</name>
    <name type="synonym">Chlorella protothecoides</name>
    <dbReference type="NCBI Taxonomy" id="3075"/>
    <lineage>
        <taxon>Eukaryota</taxon>
        <taxon>Viridiplantae</taxon>
        <taxon>Chlorophyta</taxon>
        <taxon>core chlorophytes</taxon>
        <taxon>Trebouxiophyceae</taxon>
        <taxon>Chlorellales</taxon>
        <taxon>Chlorellaceae</taxon>
        <taxon>Auxenochlorella</taxon>
    </lineage>
</organism>